<evidence type="ECO:0000313" key="3">
    <source>
        <dbReference type="Proteomes" id="UP000269019"/>
    </source>
</evidence>
<keyword evidence="1" id="KW-0472">Membrane</keyword>
<feature type="transmembrane region" description="Helical" evidence="1">
    <location>
        <begin position="96"/>
        <end position="118"/>
    </location>
</feature>
<evidence type="ECO:0000313" key="2">
    <source>
        <dbReference type="EMBL" id="AZA12684.1"/>
    </source>
</evidence>
<keyword evidence="1" id="KW-1133">Transmembrane helix</keyword>
<feature type="transmembrane region" description="Helical" evidence="1">
    <location>
        <begin position="19"/>
        <end position="37"/>
    </location>
</feature>
<proteinExistence type="predicted"/>
<accession>A0A3G6J9H8</accession>
<sequence>MQTDNLSAPRTNHTRRESLFFLMLAVGQLSVVVPAQIPGVKFIDSETSQVVLLPHSLARAVLVGVVPAPVYCLLCVGCAWLVVAAVRRGTSADEKLYSAGWFWQVVGAVVTGFAVTSFSSWSRVGVFDVAYTGVLAQRNSRYPLIWGLPMTILFGLGAATIVVALACWLAARRSPLLRIGVLCLAVVGLSVAEVFETATTGSLNWVVAGMTVLCCGAGVGVAYALLPADIRVTADGLPPAGHHTVPQVMK</sequence>
<name>A0A3G6J9H8_9CORY</name>
<gene>
    <name evidence="2" type="ORF">CCHOA_01280</name>
</gene>
<protein>
    <submittedName>
        <fullName evidence="2">Uncharacterized protein</fullName>
    </submittedName>
</protein>
<feature type="transmembrane region" description="Helical" evidence="1">
    <location>
        <begin position="176"/>
        <end position="195"/>
    </location>
</feature>
<reference evidence="2 3" key="1">
    <citation type="submission" date="2018-11" db="EMBL/GenBank/DDBJ databases">
        <authorList>
            <person name="Kleinhagauer T."/>
            <person name="Glaeser S.P."/>
            <person name="Spergser J."/>
            <person name="Ruckert C."/>
            <person name="Kaempfer P."/>
            <person name="Busse H.-J."/>
        </authorList>
    </citation>
    <scope>NUCLEOTIDE SEQUENCE [LARGE SCALE GENOMIC DNA]</scope>
    <source>
        <strain evidence="2 3">200CH</strain>
    </source>
</reference>
<keyword evidence="3" id="KW-1185">Reference proteome</keyword>
<dbReference type="EMBL" id="CP033896">
    <property type="protein sequence ID" value="AZA12684.1"/>
    <property type="molecule type" value="Genomic_DNA"/>
</dbReference>
<dbReference type="RefSeq" id="WP_123925924.1">
    <property type="nucleotide sequence ID" value="NZ_CP033896.1"/>
</dbReference>
<dbReference type="Proteomes" id="UP000269019">
    <property type="component" value="Chromosome"/>
</dbReference>
<organism evidence="2 3">
    <name type="scientific">Corynebacterium choanae</name>
    <dbReference type="NCBI Taxonomy" id="1862358"/>
    <lineage>
        <taxon>Bacteria</taxon>
        <taxon>Bacillati</taxon>
        <taxon>Actinomycetota</taxon>
        <taxon>Actinomycetes</taxon>
        <taxon>Mycobacteriales</taxon>
        <taxon>Corynebacteriaceae</taxon>
        <taxon>Corynebacterium</taxon>
    </lineage>
</organism>
<dbReference type="AlphaFoldDB" id="A0A3G6J9H8"/>
<evidence type="ECO:0000256" key="1">
    <source>
        <dbReference type="SAM" id="Phobius"/>
    </source>
</evidence>
<dbReference type="KEGG" id="ccho:CCHOA_01280"/>
<feature type="transmembrane region" description="Helical" evidence="1">
    <location>
        <begin position="144"/>
        <end position="169"/>
    </location>
</feature>
<feature type="transmembrane region" description="Helical" evidence="1">
    <location>
        <begin position="207"/>
        <end position="226"/>
    </location>
</feature>
<feature type="transmembrane region" description="Helical" evidence="1">
    <location>
        <begin position="57"/>
        <end position="84"/>
    </location>
</feature>
<keyword evidence="1" id="KW-0812">Transmembrane</keyword>